<dbReference type="AlphaFoldDB" id="A0A803M9U4"/>
<organism evidence="10 11">
    <name type="scientific">Chenopodium quinoa</name>
    <name type="common">Quinoa</name>
    <dbReference type="NCBI Taxonomy" id="63459"/>
    <lineage>
        <taxon>Eukaryota</taxon>
        <taxon>Viridiplantae</taxon>
        <taxon>Streptophyta</taxon>
        <taxon>Embryophyta</taxon>
        <taxon>Tracheophyta</taxon>
        <taxon>Spermatophyta</taxon>
        <taxon>Magnoliopsida</taxon>
        <taxon>eudicotyledons</taxon>
        <taxon>Gunneridae</taxon>
        <taxon>Pentapetalae</taxon>
        <taxon>Caryophyllales</taxon>
        <taxon>Chenopodiaceae</taxon>
        <taxon>Chenopodioideae</taxon>
        <taxon>Atripliceae</taxon>
        <taxon>Chenopodium</taxon>
    </lineage>
</organism>
<feature type="compositionally biased region" description="Basic and acidic residues" evidence="8">
    <location>
        <begin position="214"/>
        <end position="231"/>
    </location>
</feature>
<evidence type="ECO:0000259" key="9">
    <source>
        <dbReference type="PROSITE" id="PS50303"/>
    </source>
</evidence>
<feature type="repeat" description="Pumilio" evidence="7">
    <location>
        <begin position="689"/>
        <end position="724"/>
    </location>
</feature>
<reference evidence="10" key="2">
    <citation type="submission" date="2021-03" db="UniProtKB">
        <authorList>
            <consortium name="EnsemblPlants"/>
        </authorList>
    </citation>
    <scope>IDENTIFICATION</scope>
</reference>
<evidence type="ECO:0000256" key="3">
    <source>
        <dbReference type="ARBA" id="ARBA00022737"/>
    </source>
</evidence>
<dbReference type="InterPro" id="IPR016024">
    <property type="entry name" value="ARM-type_fold"/>
</dbReference>
<dbReference type="OMA" id="YPSMHIN"/>
<evidence type="ECO:0000256" key="2">
    <source>
        <dbReference type="ARBA" id="ARBA00022490"/>
    </source>
</evidence>
<dbReference type="FunFam" id="1.25.10.10:FF:000004">
    <property type="entry name" value="Pumilio homolog 1 isoform 2"/>
    <property type="match status" value="1"/>
</dbReference>
<dbReference type="Gene3D" id="1.25.10.10">
    <property type="entry name" value="Leucine-rich Repeat Variant"/>
    <property type="match status" value="1"/>
</dbReference>
<evidence type="ECO:0000256" key="7">
    <source>
        <dbReference type="PROSITE-ProRule" id="PRU00317"/>
    </source>
</evidence>
<comment type="subcellular location">
    <subcellularLocation>
        <location evidence="1">Cytoplasm</location>
    </subcellularLocation>
</comment>
<dbReference type="InterPro" id="IPR033133">
    <property type="entry name" value="PUM-HD"/>
</dbReference>
<evidence type="ECO:0000313" key="11">
    <source>
        <dbReference type="Proteomes" id="UP000596660"/>
    </source>
</evidence>
<comment type="function">
    <text evidence="6">Sequence-specific RNA-binding protein that regulates translation and mRNA stability by binding the 3'-UTR of target mRNAs. Binds the APUM-binding elements (APBEs) in the 3'-UTR mRNA sequence of CLV1, PNH, WUS and FAS2.</text>
</comment>
<dbReference type="EnsemblPlants" id="AUR62025670-RA">
    <property type="protein sequence ID" value="AUR62025670-RA:cds"/>
    <property type="gene ID" value="AUR62025670"/>
</dbReference>
<proteinExistence type="predicted"/>
<dbReference type="PANTHER" id="PTHR12537:SF119">
    <property type="entry name" value="PUMILIO HOMOLOG 6, CHLOROPLASTIC"/>
    <property type="match status" value="1"/>
</dbReference>
<dbReference type="Proteomes" id="UP000596660">
    <property type="component" value="Unplaced"/>
</dbReference>
<feature type="repeat" description="Pumilio" evidence="7">
    <location>
        <begin position="725"/>
        <end position="761"/>
    </location>
</feature>
<dbReference type="Pfam" id="PF00806">
    <property type="entry name" value="PUF"/>
    <property type="match status" value="7"/>
</dbReference>
<sequence length="923" mass="101957">MTTESPIRMLDSDESKKWLPATGSGLFSSPFSNVAGHEGVGKVLQETIVRKEQTRMMPSRSGSAPPTIEGSIVGFQAFMDQQNSSLTSSSNEFLDCEPEEQMRTDPAYIQYYYANVNLNPRLPPPLISRENRRLVQHMESFVGKKVSAREGFLAAHKEEPEEANSPHEISGDQGNFVDGTKMTSEVGHNGSSGDLKEGDFVQAPSSASSTTIKEGSDHDNVRVSNTDDEHSTMSSSINPSVSTVSYCRTADLEDNVSIQSNIGSEVSVVESRMKLLDVSGEIMREEDQKRLDYLHLLDENKLHPHPSQGAPYQISGFQAYAVPRGMYAAHQKPLPLHQAFMHNTGLVPPLYASTAAHMNSGNLFYPSVPQPGFPSPPLALSGLSANTTLPPHFGSYVQGNAFPMPIDTYGKPGFFKQSVEALLGEMNPYASQVLRPSFGGPAQGQSFQQLYENAHKSAVQSQIDALASQRDTVASASSIGGRGLNHPAINIPSLFPLITGTQLRFNSYGYPPSLGEPQFQVPPTLPGSSVPRIIQHGLGNDVSVSQQSSKSTAAYPGWKRQGGPESSDRNSIDNNAKRPSFLELLKSNSSRILELSEISGQIVEFSTDQHGSRFIQQKLESCGSDEKESVFKEVLPQVAKLMTDVFGNYVVQKFFEHGTVEQRRKLGQQLTGQALEVIELDQKVELMKELDGHVMKCVHDQNGNHVIQKCIEFVPTEKIKFIISSFIGQVATLSCHPYGCRVIQRVLEHCSDEQISQWMVDEVLKSTSTLAHDPYGNYVTQHVMEMGKPHQRSQIIHKLTGRFVQLSQHKFASNVAEKCIKFGSDSERNLIIEEIIAQSDNNEALLMMMKDQFANYVVQKIFEIGSEKQKETLQNCIRLHLPVLKKVPYAKHIVSRYDQLTEGSEQETKQCTKMADSVASTSE</sequence>
<dbReference type="InterPro" id="IPR011989">
    <property type="entry name" value="ARM-like"/>
</dbReference>
<keyword evidence="5" id="KW-0694">RNA-binding</keyword>
<feature type="repeat" description="Pumilio" evidence="7">
    <location>
        <begin position="834"/>
        <end position="875"/>
    </location>
</feature>
<feature type="compositionally biased region" description="Polar residues" evidence="8">
    <location>
        <begin position="542"/>
        <end position="552"/>
    </location>
</feature>
<keyword evidence="3" id="KW-0677">Repeat</keyword>
<dbReference type="PANTHER" id="PTHR12537">
    <property type="entry name" value="RNA BINDING PROTEIN PUMILIO-RELATED"/>
    <property type="match status" value="1"/>
</dbReference>
<dbReference type="GO" id="GO:0005737">
    <property type="term" value="C:cytoplasm"/>
    <property type="evidence" value="ECO:0007669"/>
    <property type="project" value="UniProtKB-SubCell"/>
</dbReference>
<dbReference type="Gramene" id="AUR62025670-RA">
    <property type="protein sequence ID" value="AUR62025670-RA:cds"/>
    <property type="gene ID" value="AUR62025670"/>
</dbReference>
<feature type="compositionally biased region" description="Polar residues" evidence="8">
    <location>
        <begin position="203"/>
        <end position="213"/>
    </location>
</feature>
<dbReference type="SMART" id="SM00025">
    <property type="entry name" value="Pumilio"/>
    <property type="match status" value="7"/>
</dbReference>
<feature type="repeat" description="Pumilio" evidence="7">
    <location>
        <begin position="597"/>
        <end position="632"/>
    </location>
</feature>
<feature type="repeat" description="Pumilio" evidence="7">
    <location>
        <begin position="762"/>
        <end position="797"/>
    </location>
</feature>
<evidence type="ECO:0000256" key="4">
    <source>
        <dbReference type="ARBA" id="ARBA00022845"/>
    </source>
</evidence>
<feature type="repeat" description="Pumilio" evidence="7">
    <location>
        <begin position="633"/>
        <end position="668"/>
    </location>
</feature>
<dbReference type="GO" id="GO:0003729">
    <property type="term" value="F:mRNA binding"/>
    <property type="evidence" value="ECO:0007669"/>
    <property type="project" value="TreeGrafter"/>
</dbReference>
<keyword evidence="2" id="KW-0963">Cytoplasm</keyword>
<keyword evidence="4" id="KW-0810">Translation regulation</keyword>
<dbReference type="PROSITE" id="PS50303">
    <property type="entry name" value="PUM_HD"/>
    <property type="match status" value="1"/>
</dbReference>
<accession>A0A803M9U4</accession>
<feature type="domain" description="PUM-HD" evidence="9">
    <location>
        <begin position="576"/>
        <end position="901"/>
    </location>
</feature>
<feature type="repeat" description="Pumilio" evidence="7">
    <location>
        <begin position="798"/>
        <end position="833"/>
    </location>
</feature>
<dbReference type="GO" id="GO:0006417">
    <property type="term" value="P:regulation of translation"/>
    <property type="evidence" value="ECO:0007669"/>
    <property type="project" value="UniProtKB-KW"/>
</dbReference>
<evidence type="ECO:0000256" key="8">
    <source>
        <dbReference type="SAM" id="MobiDB-lite"/>
    </source>
</evidence>
<evidence type="ECO:0000256" key="1">
    <source>
        <dbReference type="ARBA" id="ARBA00004496"/>
    </source>
</evidence>
<name>A0A803M9U4_CHEQI</name>
<evidence type="ECO:0000256" key="6">
    <source>
        <dbReference type="ARBA" id="ARBA00055193"/>
    </source>
</evidence>
<evidence type="ECO:0000313" key="10">
    <source>
        <dbReference type="EnsemblPlants" id="AUR62025670-RA:cds"/>
    </source>
</evidence>
<dbReference type="CDD" id="cd07920">
    <property type="entry name" value="Pumilio"/>
    <property type="match status" value="1"/>
</dbReference>
<dbReference type="SUPFAM" id="SSF48371">
    <property type="entry name" value="ARM repeat"/>
    <property type="match status" value="1"/>
</dbReference>
<evidence type="ECO:0000256" key="5">
    <source>
        <dbReference type="ARBA" id="ARBA00022884"/>
    </source>
</evidence>
<keyword evidence="11" id="KW-1185">Reference proteome</keyword>
<feature type="region of interest" description="Disordered" evidence="8">
    <location>
        <begin position="157"/>
        <end position="239"/>
    </location>
</feature>
<feature type="region of interest" description="Disordered" evidence="8">
    <location>
        <begin position="540"/>
        <end position="575"/>
    </location>
</feature>
<protein>
    <recommendedName>
        <fullName evidence="9">PUM-HD domain-containing protein</fullName>
    </recommendedName>
</protein>
<dbReference type="InterPro" id="IPR001313">
    <property type="entry name" value="Pumilio_RNA-bd_rpt"/>
</dbReference>
<dbReference type="PROSITE" id="PS50302">
    <property type="entry name" value="PUM"/>
    <property type="match status" value="7"/>
</dbReference>
<reference evidence="10" key="1">
    <citation type="journal article" date="2017" name="Nature">
        <title>The genome of Chenopodium quinoa.</title>
        <authorList>
            <person name="Jarvis D.E."/>
            <person name="Ho Y.S."/>
            <person name="Lightfoot D.J."/>
            <person name="Schmoeckel S.M."/>
            <person name="Li B."/>
            <person name="Borm T.J.A."/>
            <person name="Ohyanagi H."/>
            <person name="Mineta K."/>
            <person name="Michell C.T."/>
            <person name="Saber N."/>
            <person name="Kharbatia N.M."/>
            <person name="Rupper R.R."/>
            <person name="Sharp A.R."/>
            <person name="Dally N."/>
            <person name="Boughton B.A."/>
            <person name="Woo Y.H."/>
            <person name="Gao G."/>
            <person name="Schijlen E.G.W.M."/>
            <person name="Guo X."/>
            <person name="Momin A.A."/>
            <person name="Negrao S."/>
            <person name="Al-Babili S."/>
            <person name="Gehring C."/>
            <person name="Roessner U."/>
            <person name="Jung C."/>
            <person name="Murphy K."/>
            <person name="Arold S.T."/>
            <person name="Gojobori T."/>
            <person name="van der Linden C.G."/>
            <person name="van Loo E.N."/>
            <person name="Jellen E.N."/>
            <person name="Maughan P.J."/>
            <person name="Tester M."/>
        </authorList>
    </citation>
    <scope>NUCLEOTIDE SEQUENCE [LARGE SCALE GENOMIC DNA]</scope>
    <source>
        <strain evidence="10">cv. PI 614886</strain>
    </source>
</reference>
<dbReference type="InterPro" id="IPR033712">
    <property type="entry name" value="Pumilio_RNA-bd"/>
</dbReference>